<evidence type="ECO:0000256" key="5">
    <source>
        <dbReference type="ARBA" id="ARBA00022723"/>
    </source>
</evidence>
<dbReference type="InterPro" id="IPR023214">
    <property type="entry name" value="HAD_sf"/>
</dbReference>
<dbReference type="GeneID" id="25909916"/>
<dbReference type="Pfam" id="PF13246">
    <property type="entry name" value="Cation_ATPase"/>
    <property type="match status" value="1"/>
</dbReference>
<feature type="binding site" evidence="14">
    <location>
        <position position="653"/>
    </location>
    <ligand>
        <name>ATP</name>
        <dbReference type="ChEBI" id="CHEBI:30616"/>
    </ligand>
</feature>
<dbReference type="NCBIfam" id="TIGR01494">
    <property type="entry name" value="ATPase_P-type"/>
    <property type="match status" value="1"/>
</dbReference>
<dbReference type="STRING" id="667725.A0A0L0FN06"/>
<reference evidence="20 21" key="1">
    <citation type="submission" date="2011-02" db="EMBL/GenBank/DDBJ databases">
        <title>The Genome Sequence of Sphaeroforma arctica JP610.</title>
        <authorList>
            <consortium name="The Broad Institute Genome Sequencing Platform"/>
            <person name="Russ C."/>
            <person name="Cuomo C."/>
            <person name="Young S.K."/>
            <person name="Zeng Q."/>
            <person name="Gargeya S."/>
            <person name="Alvarado L."/>
            <person name="Berlin A."/>
            <person name="Chapman S.B."/>
            <person name="Chen Z."/>
            <person name="Freedman E."/>
            <person name="Gellesch M."/>
            <person name="Goldberg J."/>
            <person name="Griggs A."/>
            <person name="Gujja S."/>
            <person name="Heilman E."/>
            <person name="Heiman D."/>
            <person name="Howarth C."/>
            <person name="Mehta T."/>
            <person name="Neiman D."/>
            <person name="Pearson M."/>
            <person name="Roberts A."/>
            <person name="Saif S."/>
            <person name="Shea T."/>
            <person name="Shenoy N."/>
            <person name="Sisk P."/>
            <person name="Stolte C."/>
            <person name="Sykes S."/>
            <person name="White J."/>
            <person name="Yandava C."/>
            <person name="Burger G."/>
            <person name="Gray M.W."/>
            <person name="Holland P.W.H."/>
            <person name="King N."/>
            <person name="Lang F.B.F."/>
            <person name="Roger A.J."/>
            <person name="Ruiz-Trillo I."/>
            <person name="Haas B."/>
            <person name="Nusbaum C."/>
            <person name="Birren B."/>
        </authorList>
    </citation>
    <scope>NUCLEOTIDE SEQUENCE [LARGE SCALE GENOMIC DNA]</scope>
    <source>
        <strain evidence="20 21">JP610</strain>
    </source>
</reference>
<feature type="domain" description="P-type ATPase C-terminal" evidence="19">
    <location>
        <begin position="792"/>
        <end position="1044"/>
    </location>
</feature>
<dbReference type="InterPro" id="IPR018303">
    <property type="entry name" value="ATPase_P-typ_P_site"/>
</dbReference>
<proteinExistence type="inferred from homology"/>
<feature type="binding site" evidence="14">
    <location>
        <position position="476"/>
    </location>
    <ligand>
        <name>ATP</name>
        <dbReference type="ChEBI" id="CHEBI:30616"/>
    </ligand>
</feature>
<keyword evidence="8 15" id="KW-0460">Magnesium</keyword>
<evidence type="ECO:0000256" key="3">
    <source>
        <dbReference type="ARBA" id="ARBA00022553"/>
    </source>
</evidence>
<protein>
    <recommendedName>
        <fullName evidence="16">Phospholipid-transporting ATPase</fullName>
        <ecNumber evidence="16">7.6.2.1</ecNumber>
    </recommendedName>
</protein>
<dbReference type="InterPro" id="IPR044492">
    <property type="entry name" value="P_typ_ATPase_HD_dom"/>
</dbReference>
<feature type="binding site" evidence="14">
    <location>
        <position position="573"/>
    </location>
    <ligand>
        <name>ATP</name>
        <dbReference type="ChEBI" id="CHEBI:30616"/>
    </ligand>
</feature>
<feature type="binding site" evidence="14">
    <location>
        <position position="655"/>
    </location>
    <ligand>
        <name>ATP</name>
        <dbReference type="ChEBI" id="CHEBI:30616"/>
    </ligand>
</feature>
<dbReference type="Gene3D" id="3.40.1110.10">
    <property type="entry name" value="Calcium-transporting ATPase, cytoplasmic domain N"/>
    <property type="match status" value="1"/>
</dbReference>
<evidence type="ECO:0000256" key="12">
    <source>
        <dbReference type="ARBA" id="ARBA00034036"/>
    </source>
</evidence>
<dbReference type="Gene3D" id="2.70.150.10">
    <property type="entry name" value="Calcium-transporting ATPase, cytoplasmic transduction domain A"/>
    <property type="match status" value="1"/>
</dbReference>
<dbReference type="FunFam" id="3.40.1110.10:FF:000087">
    <property type="entry name" value="Phospholipid-transporting ATPase"/>
    <property type="match status" value="1"/>
</dbReference>
<dbReference type="SFLD" id="SFLDF00027">
    <property type="entry name" value="p-type_atpase"/>
    <property type="match status" value="1"/>
</dbReference>
<feature type="transmembrane region" description="Helical" evidence="16">
    <location>
        <begin position="856"/>
        <end position="876"/>
    </location>
</feature>
<evidence type="ECO:0000259" key="19">
    <source>
        <dbReference type="Pfam" id="PF16212"/>
    </source>
</evidence>
<dbReference type="PROSITE" id="PS00154">
    <property type="entry name" value="ATPASE_E1_E2"/>
    <property type="match status" value="1"/>
</dbReference>
<feature type="binding site" evidence="14">
    <location>
        <position position="746"/>
    </location>
    <ligand>
        <name>ATP</name>
        <dbReference type="ChEBI" id="CHEBI:30616"/>
    </ligand>
</feature>
<dbReference type="NCBIfam" id="TIGR01652">
    <property type="entry name" value="ATPase-Plipid"/>
    <property type="match status" value="1"/>
</dbReference>
<evidence type="ECO:0000256" key="14">
    <source>
        <dbReference type="PIRSR" id="PIRSR606539-2"/>
    </source>
</evidence>
<evidence type="ECO:0000256" key="16">
    <source>
        <dbReference type="RuleBase" id="RU362033"/>
    </source>
</evidence>
<evidence type="ECO:0000256" key="17">
    <source>
        <dbReference type="SAM" id="Coils"/>
    </source>
</evidence>
<dbReference type="InterPro" id="IPR032630">
    <property type="entry name" value="P_typ_ATPase_c"/>
</dbReference>
<dbReference type="GO" id="GO:0000287">
    <property type="term" value="F:magnesium ion binding"/>
    <property type="evidence" value="ECO:0007669"/>
    <property type="project" value="UniProtKB-UniRule"/>
</dbReference>
<dbReference type="OrthoDB" id="377733at2759"/>
<name>A0A0L0FN06_9EUKA</name>
<evidence type="ECO:0000256" key="13">
    <source>
        <dbReference type="PIRSR" id="PIRSR606539-1"/>
    </source>
</evidence>
<dbReference type="GO" id="GO:0045332">
    <property type="term" value="P:phospholipid translocation"/>
    <property type="evidence" value="ECO:0007669"/>
    <property type="project" value="TreeGrafter"/>
</dbReference>
<comment type="similarity">
    <text evidence="2 16">Belongs to the cation transport ATPase (P-type) (TC 3.A.3) family. Type IV subfamily.</text>
</comment>
<feature type="domain" description="P-type ATPase N-terminal" evidence="18">
    <location>
        <begin position="1"/>
        <end position="51"/>
    </location>
</feature>
<dbReference type="FunFam" id="3.40.50.1000:FF:000014">
    <property type="entry name" value="Phospholipid-transporting ATPase"/>
    <property type="match status" value="1"/>
</dbReference>
<evidence type="ECO:0000256" key="4">
    <source>
        <dbReference type="ARBA" id="ARBA00022692"/>
    </source>
</evidence>
<dbReference type="Gene3D" id="3.40.50.1000">
    <property type="entry name" value="HAD superfamily/HAD-like"/>
    <property type="match status" value="1"/>
</dbReference>
<keyword evidence="7 14" id="KW-0067">ATP-binding</keyword>
<feature type="binding site" evidence="14">
    <location>
        <position position="740"/>
    </location>
    <ligand>
        <name>ATP</name>
        <dbReference type="ChEBI" id="CHEBI:30616"/>
    </ligand>
</feature>
<dbReference type="GO" id="GO:0007030">
    <property type="term" value="P:Golgi organization"/>
    <property type="evidence" value="ECO:0007669"/>
    <property type="project" value="TreeGrafter"/>
</dbReference>
<evidence type="ECO:0000256" key="10">
    <source>
        <dbReference type="ARBA" id="ARBA00022989"/>
    </source>
</evidence>
<feature type="binding site" evidence="14">
    <location>
        <position position="540"/>
    </location>
    <ligand>
        <name>ATP</name>
        <dbReference type="ChEBI" id="CHEBI:30616"/>
    </ligand>
</feature>
<dbReference type="GO" id="GO:0005886">
    <property type="term" value="C:plasma membrane"/>
    <property type="evidence" value="ECO:0007669"/>
    <property type="project" value="TreeGrafter"/>
</dbReference>
<feature type="binding site" evidence="15">
    <location>
        <position position="363"/>
    </location>
    <ligand>
        <name>Mg(2+)</name>
        <dbReference type="ChEBI" id="CHEBI:18420"/>
    </ligand>
</feature>
<dbReference type="CDD" id="cd02073">
    <property type="entry name" value="P-type_ATPase_APLT_Dnf-like"/>
    <property type="match status" value="1"/>
</dbReference>
<dbReference type="Pfam" id="PF16209">
    <property type="entry name" value="PhoLip_ATPase_N"/>
    <property type="match status" value="1"/>
</dbReference>
<dbReference type="AlphaFoldDB" id="A0A0L0FN06"/>
<feature type="coiled-coil region" evidence="17">
    <location>
        <begin position="550"/>
        <end position="607"/>
    </location>
</feature>
<dbReference type="SUPFAM" id="SSF56784">
    <property type="entry name" value="HAD-like"/>
    <property type="match status" value="1"/>
</dbReference>
<dbReference type="Proteomes" id="UP000054560">
    <property type="component" value="Unassembled WGS sequence"/>
</dbReference>
<feature type="binding site" evidence="14">
    <location>
        <position position="654"/>
    </location>
    <ligand>
        <name>ATP</name>
        <dbReference type="ChEBI" id="CHEBI:30616"/>
    </ligand>
</feature>
<feature type="transmembrane region" description="Helical" evidence="16">
    <location>
        <begin position="946"/>
        <end position="963"/>
    </location>
</feature>
<keyword evidence="3" id="KW-0597">Phosphoprotein</keyword>
<accession>A0A0L0FN06</accession>
<dbReference type="SFLD" id="SFLDS00003">
    <property type="entry name" value="Haloacid_Dehalogenase"/>
    <property type="match status" value="1"/>
</dbReference>
<dbReference type="Pfam" id="PF16212">
    <property type="entry name" value="PhoLip_ATPase_C"/>
    <property type="match status" value="1"/>
</dbReference>
<dbReference type="InterPro" id="IPR036412">
    <property type="entry name" value="HAD-like_sf"/>
</dbReference>
<organism evidence="20 21">
    <name type="scientific">Sphaeroforma arctica JP610</name>
    <dbReference type="NCBI Taxonomy" id="667725"/>
    <lineage>
        <taxon>Eukaryota</taxon>
        <taxon>Ichthyosporea</taxon>
        <taxon>Ichthyophonida</taxon>
        <taxon>Sphaeroforma</taxon>
    </lineage>
</organism>
<feature type="transmembrane region" description="Helical" evidence="16">
    <location>
        <begin position="1016"/>
        <end position="1034"/>
    </location>
</feature>
<dbReference type="InterPro" id="IPR023299">
    <property type="entry name" value="ATPase_P-typ_cyto_dom_N"/>
</dbReference>
<dbReference type="GO" id="GO:0005524">
    <property type="term" value="F:ATP binding"/>
    <property type="evidence" value="ECO:0007669"/>
    <property type="project" value="UniProtKB-UniRule"/>
</dbReference>
<evidence type="ECO:0000256" key="1">
    <source>
        <dbReference type="ARBA" id="ARBA00004141"/>
    </source>
</evidence>
<dbReference type="PANTHER" id="PTHR24092">
    <property type="entry name" value="PROBABLE PHOSPHOLIPID-TRANSPORTING ATPASE"/>
    <property type="match status" value="1"/>
</dbReference>
<feature type="binding site" evidence="15">
    <location>
        <position position="365"/>
    </location>
    <ligand>
        <name>Mg(2+)</name>
        <dbReference type="ChEBI" id="CHEBI:18420"/>
    </ligand>
</feature>
<dbReference type="eggNOG" id="KOG0206">
    <property type="taxonomic scope" value="Eukaryota"/>
</dbReference>
<evidence type="ECO:0000256" key="6">
    <source>
        <dbReference type="ARBA" id="ARBA00022741"/>
    </source>
</evidence>
<evidence type="ECO:0000256" key="9">
    <source>
        <dbReference type="ARBA" id="ARBA00022967"/>
    </source>
</evidence>
<dbReference type="GO" id="GO:0016887">
    <property type="term" value="F:ATP hydrolysis activity"/>
    <property type="evidence" value="ECO:0007669"/>
    <property type="project" value="InterPro"/>
</dbReference>
<feature type="binding site" evidence="15">
    <location>
        <position position="766"/>
    </location>
    <ligand>
        <name>Mg(2+)</name>
        <dbReference type="ChEBI" id="CHEBI:18420"/>
    </ligand>
</feature>
<feature type="binding site" evidence="15">
    <location>
        <position position="770"/>
    </location>
    <ligand>
        <name>Mg(2+)</name>
        <dbReference type="ChEBI" id="CHEBI:18420"/>
    </ligand>
</feature>
<dbReference type="SUPFAM" id="SSF81653">
    <property type="entry name" value="Calcium ATPase, transduction domain A"/>
    <property type="match status" value="1"/>
</dbReference>
<keyword evidence="21" id="KW-1185">Reference proteome</keyword>
<evidence type="ECO:0000313" key="21">
    <source>
        <dbReference type="Proteomes" id="UP000054560"/>
    </source>
</evidence>
<keyword evidence="10 16" id="KW-1133">Transmembrane helix</keyword>
<evidence type="ECO:0000256" key="11">
    <source>
        <dbReference type="ARBA" id="ARBA00023136"/>
    </source>
</evidence>
<feature type="binding site" evidence="14">
    <location>
        <position position="363"/>
    </location>
    <ligand>
        <name>ATP</name>
        <dbReference type="ChEBI" id="CHEBI:30616"/>
    </ligand>
</feature>
<dbReference type="InterPro" id="IPR006539">
    <property type="entry name" value="P-type_ATPase_IV"/>
</dbReference>
<evidence type="ECO:0000259" key="18">
    <source>
        <dbReference type="Pfam" id="PF16209"/>
    </source>
</evidence>
<evidence type="ECO:0000256" key="7">
    <source>
        <dbReference type="ARBA" id="ARBA00022840"/>
    </source>
</evidence>
<dbReference type="SUPFAM" id="SSF81665">
    <property type="entry name" value="Calcium ATPase, transmembrane domain M"/>
    <property type="match status" value="1"/>
</dbReference>
<dbReference type="SUPFAM" id="SSF81660">
    <property type="entry name" value="Metal cation-transporting ATPase, ATP-binding domain N"/>
    <property type="match status" value="1"/>
</dbReference>
<dbReference type="GO" id="GO:0140326">
    <property type="term" value="F:ATPase-coupled intramembrane lipid transporter activity"/>
    <property type="evidence" value="ECO:0007669"/>
    <property type="project" value="UniProtKB-EC"/>
</dbReference>
<feature type="transmembrane region" description="Helical" evidence="16">
    <location>
        <begin position="290"/>
        <end position="315"/>
    </location>
</feature>
<dbReference type="EC" id="7.6.2.1" evidence="16"/>
<feature type="binding site" evidence="14">
    <location>
        <position position="517"/>
    </location>
    <ligand>
        <name>ATP</name>
        <dbReference type="ChEBI" id="CHEBI:30616"/>
    </ligand>
</feature>
<dbReference type="RefSeq" id="XP_014152044.1">
    <property type="nucleotide sequence ID" value="XM_014296569.1"/>
</dbReference>
<evidence type="ECO:0000313" key="20">
    <source>
        <dbReference type="EMBL" id="KNC78142.1"/>
    </source>
</evidence>
<keyword evidence="6 14" id="KW-0547">Nucleotide-binding</keyword>
<sequence>RNYVSTAKYTLFTFLPVNLFEQFQRLANAYFLFLLVLQMIPGVSSLDPMATLVPLIFVIALTSIKDANDDVKRHQSDREVNGREVERFCQHLGVWQLCKWEEVVVGDIIRIENKDPVAADVLLLLTSETGNECYSDTAELDGESNLKRLYAMDATQDIADEKELSELRACLVCEPPNPNLNSFNGKLIIGDETHSVDKENVMLRGMTMRNTAWAVAVVFFAGGDTKLMCNSIGARFKRTRIDETMNLLIIYIFIILLVLCLLSAIGTYVWEVTVGSDFQIYLPAGDPSNPFAVAGMSFLSYIILYNTLVPISLYVSVEIIRLGQSWLIDWDLKMYHAPSDTPAHARTTTLTEELGQIAYVFSDKTGTLTQNIMGFMKCSINGKKYGKGLTDANRGSAARDGRNPADIEPLEEVDFSWNPYKDPKFNFYDQELVDVLRSKGHDECYFFRCLALCHSVQAEAYVRGQLPAYNAQSPDESALVQAAMNFGYVFRKRTRDELVIQVNGKFERYKLLALLDFTSDRKRMTIVVEWSDGSIRALSKGADSIMFARIDCKQELLDQTEDHLEEYATDGLRTLVYADRQLDPEWFNEWNERYKQASRAIDNREEKVALVAEDLETKLRLVGATAIEDKLQEGVPETIANLRKASIRVWVLTGDKQQTAINIGFACQLLTNQMQIFTVNEKTEDDVYERLQILKSKVVADDSPKALVIDGASLAFALSDRCGFDFLTVGKACQSVICCRVSPLQKADVVRLVKSNTDAATLAIGDGANDVSMIQAAHIGVGISGLEGRQAVLASDYSIAQFRFLERLLLVHGRWSYIRMTKFLNYFFYKNFALTLVQLWYSFFTGWSAQTLFESWFISFFNLVFTSLPVLAMGIFEQDVGTRYCVEYAQLYAMGSQEKLFNRWIFFKSLLQGVWHSAIIFFFAAFGLKDAMHVKDGWMTGMEWNGVAQSWAVILVVTLVMALDTYRWTVWNHMFIYGSLIAWWVFAIYMYGMPIFIDGYASYFGTIYYIPLTPGFWFYILLVCAVCMLPLLLYRYYQQMYYPTIIDVTREVAWINRCAYRHELDEPYPVLRESVTVPHINNVDLSNYKSELQPKDFIAMDSTDGTRAVGSIPLPLHEDSKA</sequence>
<dbReference type="InterPro" id="IPR001757">
    <property type="entry name" value="P_typ_ATPase"/>
</dbReference>
<dbReference type="EMBL" id="KQ242550">
    <property type="protein sequence ID" value="KNC78142.1"/>
    <property type="molecule type" value="Genomic_DNA"/>
</dbReference>
<evidence type="ECO:0000256" key="2">
    <source>
        <dbReference type="ARBA" id="ARBA00008109"/>
    </source>
</evidence>
<feature type="transmembrane region" description="Helical" evidence="16">
    <location>
        <begin position="823"/>
        <end position="844"/>
    </location>
</feature>
<keyword evidence="17" id="KW-0175">Coiled coil</keyword>
<feature type="binding site" evidence="14">
    <location>
        <position position="364"/>
    </location>
    <ligand>
        <name>ATP</name>
        <dbReference type="ChEBI" id="CHEBI:30616"/>
    </ligand>
</feature>
<comment type="cofactor">
    <cofactor evidence="15">
        <name>Mg(2+)</name>
        <dbReference type="ChEBI" id="CHEBI:18420"/>
    </cofactor>
</comment>
<dbReference type="PRINTS" id="PR00119">
    <property type="entry name" value="CATATPASE"/>
</dbReference>
<gene>
    <name evidence="20" type="ORF">SARC_09412</name>
</gene>
<dbReference type="InterPro" id="IPR023298">
    <property type="entry name" value="ATPase_P-typ_TM_dom_sf"/>
</dbReference>
<comment type="catalytic activity">
    <reaction evidence="12 16">
        <text>ATP + H2O + phospholipidSide 1 = ADP + phosphate + phospholipidSide 2.</text>
        <dbReference type="EC" id="7.6.2.1"/>
    </reaction>
</comment>
<evidence type="ECO:0000256" key="15">
    <source>
        <dbReference type="PIRSR" id="PIRSR606539-3"/>
    </source>
</evidence>
<dbReference type="InterPro" id="IPR008250">
    <property type="entry name" value="ATPase_P-typ_transduc_dom_A_sf"/>
</dbReference>
<evidence type="ECO:0000256" key="8">
    <source>
        <dbReference type="ARBA" id="ARBA00022842"/>
    </source>
</evidence>
<feature type="transmembrane region" description="Helical" evidence="16">
    <location>
        <begin position="975"/>
        <end position="996"/>
    </location>
</feature>
<feature type="binding site" evidence="14">
    <location>
        <position position="770"/>
    </location>
    <ligand>
        <name>ATP</name>
        <dbReference type="ChEBI" id="CHEBI:30616"/>
    </ligand>
</feature>
<keyword evidence="9 16" id="KW-1278">Translocase</keyword>
<feature type="transmembrane region" description="Helical" evidence="16">
    <location>
        <begin position="904"/>
        <end position="926"/>
    </location>
</feature>
<keyword evidence="4 16" id="KW-0812">Transmembrane</keyword>
<dbReference type="GO" id="GO:0005802">
    <property type="term" value="C:trans-Golgi network"/>
    <property type="evidence" value="ECO:0007669"/>
    <property type="project" value="TreeGrafter"/>
</dbReference>
<feature type="binding site" evidence="14">
    <location>
        <position position="365"/>
    </location>
    <ligand>
        <name>ATP</name>
        <dbReference type="ChEBI" id="CHEBI:30616"/>
    </ligand>
</feature>
<feature type="transmembrane region" description="Helical" evidence="16">
    <location>
        <begin position="26"/>
        <end position="43"/>
    </location>
</feature>
<dbReference type="InterPro" id="IPR032631">
    <property type="entry name" value="P-type_ATPase_N"/>
</dbReference>
<keyword evidence="11 16" id="KW-0472">Membrane</keyword>
<dbReference type="SFLD" id="SFLDG00002">
    <property type="entry name" value="C1.7:_P-type_atpase_like"/>
    <property type="match status" value="1"/>
</dbReference>
<comment type="subcellular location">
    <subcellularLocation>
        <location evidence="1 16">Membrane</location>
        <topology evidence="1 16">Multi-pass membrane protein</topology>
    </subcellularLocation>
</comment>
<dbReference type="PANTHER" id="PTHR24092:SF190">
    <property type="entry name" value="PHOSPHOLIPID-TRANSPORTING ATPASE"/>
    <property type="match status" value="1"/>
</dbReference>
<feature type="binding site" evidence="14">
    <location>
        <position position="769"/>
    </location>
    <ligand>
        <name>ATP</name>
        <dbReference type="ChEBI" id="CHEBI:30616"/>
    </ligand>
</feature>
<feature type="non-terminal residue" evidence="20">
    <location>
        <position position="1"/>
    </location>
</feature>
<keyword evidence="5 15" id="KW-0479">Metal-binding</keyword>
<feature type="active site" description="4-aspartylphosphate intermediate" evidence="13">
    <location>
        <position position="363"/>
    </location>
</feature>
<feature type="transmembrane region" description="Helical" evidence="16">
    <location>
        <begin position="247"/>
        <end position="270"/>
    </location>
</feature>